<feature type="compositionally biased region" description="Basic residues" evidence="2">
    <location>
        <begin position="229"/>
        <end position="244"/>
    </location>
</feature>
<protein>
    <submittedName>
        <fullName evidence="3">Uncharacterized protein</fullName>
    </submittedName>
</protein>
<sequence>MIFTNQRLREIAEDGFLAHGEGKSLAQALLSADLLAINRDKRIAELERANASQDDHINQQQDRMALLEKKVVDLRGTLRAALKRLATPVRLPAGDYPDGDIDCPLVISVDEAMAAIRAAGFQCRGGSMTITTEQLKGRFGFSIEEVAGVWVVCHADGRATTATPVEVAMWRELLAAREARSDPAGYEWRQHYSGIGKSGPWVKLNDKRTFEKLRARMLAMPIMSSGRHSPPRQRQSHHLRHRTI</sequence>
<name>A0A3S4FWM3_SERRU</name>
<gene>
    <name evidence="3" type="ORF">NCTC9419_05014</name>
</gene>
<keyword evidence="1" id="KW-0175">Coiled coil</keyword>
<evidence type="ECO:0000256" key="1">
    <source>
        <dbReference type="SAM" id="Coils"/>
    </source>
</evidence>
<feature type="coiled-coil region" evidence="1">
    <location>
        <begin position="43"/>
        <end position="77"/>
    </location>
</feature>
<reference evidence="3 4" key="1">
    <citation type="submission" date="2018-12" db="EMBL/GenBank/DDBJ databases">
        <authorList>
            <consortium name="Pathogen Informatics"/>
        </authorList>
    </citation>
    <scope>NUCLEOTIDE SEQUENCE [LARGE SCALE GENOMIC DNA]</scope>
    <source>
        <strain evidence="3 4">NCTC9419</strain>
    </source>
</reference>
<evidence type="ECO:0000313" key="4">
    <source>
        <dbReference type="Proteomes" id="UP000271603"/>
    </source>
</evidence>
<dbReference type="Proteomes" id="UP000271603">
    <property type="component" value="Chromosome"/>
</dbReference>
<evidence type="ECO:0000313" key="3">
    <source>
        <dbReference type="EMBL" id="VEA73385.1"/>
    </source>
</evidence>
<feature type="region of interest" description="Disordered" evidence="2">
    <location>
        <begin position="223"/>
        <end position="244"/>
    </location>
</feature>
<evidence type="ECO:0000256" key="2">
    <source>
        <dbReference type="SAM" id="MobiDB-lite"/>
    </source>
</evidence>
<accession>A0A3S4FWM3</accession>
<dbReference type="AlphaFoldDB" id="A0A3S4FWM3"/>
<proteinExistence type="predicted"/>
<organism evidence="3 4">
    <name type="scientific">Serratia rubidaea</name>
    <name type="common">Serratia marinorubra</name>
    <dbReference type="NCBI Taxonomy" id="61652"/>
    <lineage>
        <taxon>Bacteria</taxon>
        <taxon>Pseudomonadati</taxon>
        <taxon>Pseudomonadota</taxon>
        <taxon>Gammaproteobacteria</taxon>
        <taxon>Enterobacterales</taxon>
        <taxon>Yersiniaceae</taxon>
        <taxon>Serratia</taxon>
    </lineage>
</organism>
<dbReference type="EMBL" id="LR134155">
    <property type="protein sequence ID" value="VEA73385.1"/>
    <property type="molecule type" value="Genomic_DNA"/>
</dbReference>